<name>A0A3G5AHQ6_9VIRU</name>
<protein>
    <submittedName>
        <fullName evidence="1">Uncharacterized protein</fullName>
    </submittedName>
</protein>
<evidence type="ECO:0000313" key="1">
    <source>
        <dbReference type="EMBL" id="AYV86700.1"/>
    </source>
</evidence>
<gene>
    <name evidence="1" type="ORF">Sylvanvirus6_41</name>
</gene>
<dbReference type="EMBL" id="MK072512">
    <property type="protein sequence ID" value="AYV86700.1"/>
    <property type="molecule type" value="Genomic_DNA"/>
</dbReference>
<proteinExistence type="predicted"/>
<reference evidence="1" key="1">
    <citation type="submission" date="2018-10" db="EMBL/GenBank/DDBJ databases">
        <title>Hidden diversity of soil giant viruses.</title>
        <authorList>
            <person name="Schulz F."/>
            <person name="Alteio L."/>
            <person name="Goudeau D."/>
            <person name="Ryan E.M."/>
            <person name="Malmstrom R.R."/>
            <person name="Blanchard J."/>
            <person name="Woyke T."/>
        </authorList>
    </citation>
    <scope>NUCLEOTIDE SEQUENCE</scope>
    <source>
        <strain evidence="1">SYV1</strain>
    </source>
</reference>
<accession>A0A3G5AHQ6</accession>
<organism evidence="1">
    <name type="scientific">Sylvanvirus sp</name>
    <dbReference type="NCBI Taxonomy" id="2487774"/>
    <lineage>
        <taxon>Viruses</taxon>
    </lineage>
</organism>
<sequence length="124" mass="14000">MSNQSSTFVVPLKSFVDLYLLDDDVSSLFAIKQEVESLLYSIPYVILVTLMVGTLRRPRIIITVEKYVPENSIDSIVLLLQAKSELGVDCVKEHFILEQKSYEEVFPPVDTGCSSIVNNSRQRS</sequence>